<evidence type="ECO:0008006" key="5">
    <source>
        <dbReference type="Google" id="ProtNLM"/>
    </source>
</evidence>
<dbReference type="InterPro" id="IPR035166">
    <property type="entry name" value="DUF5336"/>
</dbReference>
<feature type="transmembrane region" description="Helical" evidence="2">
    <location>
        <begin position="147"/>
        <end position="167"/>
    </location>
</feature>
<keyword evidence="2" id="KW-0472">Membrane</keyword>
<name>A0A0J6V9R3_9MYCO</name>
<protein>
    <recommendedName>
        <fullName evidence="5">34 kDa antigenic protein</fullName>
    </recommendedName>
</protein>
<feature type="compositionally biased region" description="Low complexity" evidence="1">
    <location>
        <begin position="183"/>
        <end position="201"/>
    </location>
</feature>
<evidence type="ECO:0000256" key="1">
    <source>
        <dbReference type="SAM" id="MobiDB-lite"/>
    </source>
</evidence>
<feature type="region of interest" description="Disordered" evidence="1">
    <location>
        <begin position="177"/>
        <end position="289"/>
    </location>
</feature>
<organism evidence="3 4">
    <name type="scientific">Mycolicibacterium chlorophenolicum</name>
    <dbReference type="NCBI Taxonomy" id="37916"/>
    <lineage>
        <taxon>Bacteria</taxon>
        <taxon>Bacillati</taxon>
        <taxon>Actinomycetota</taxon>
        <taxon>Actinomycetes</taxon>
        <taxon>Mycobacteriales</taxon>
        <taxon>Mycobacteriaceae</taxon>
        <taxon>Mycolicibacterium</taxon>
    </lineage>
</organism>
<keyword evidence="4" id="KW-1185">Reference proteome</keyword>
<dbReference type="Pfam" id="PF17270">
    <property type="entry name" value="DUF5336"/>
    <property type="match status" value="1"/>
</dbReference>
<sequence>MSYPQGAPGGSGYPPAQQPTTQFSAPTQQFAKIGEPDPAAGGPSKLPGYLSAAVAALGLLVYLSYFAPQFTVTSSDFPGLGELSGSSVGLGFAVIAAVVAALFAGVGLLPRQRNYVAVAAVASVLGFLLVISEVINKPSGTTVDWGLYLLIAFTLLQAAVAVVVLLFDSGVITPPVSRPKYEQPQYGQYPGSYYGQHPGQPQHGGQGGGQQQRPGYPTPYGGYPSAGPSTGGFPAASPSSGGQPGAQSGPPTPPTGYPTYGQPPSSNAPTTQVPTQHQSSPTTSPGQSS</sequence>
<feature type="region of interest" description="Disordered" evidence="1">
    <location>
        <begin position="1"/>
        <end position="21"/>
    </location>
</feature>
<accession>A0A0J6V9R3</accession>
<feature type="transmembrane region" description="Helical" evidence="2">
    <location>
        <begin position="48"/>
        <end position="67"/>
    </location>
</feature>
<dbReference type="AlphaFoldDB" id="A0A0J6V9R3"/>
<dbReference type="RefSeq" id="WP_048473785.1">
    <property type="nucleotide sequence ID" value="NZ_JYNL01000069.1"/>
</dbReference>
<evidence type="ECO:0000313" key="4">
    <source>
        <dbReference type="Proteomes" id="UP000036513"/>
    </source>
</evidence>
<feature type="compositionally biased region" description="Low complexity" evidence="1">
    <location>
        <begin position="211"/>
        <end position="249"/>
    </location>
</feature>
<proteinExistence type="predicted"/>
<dbReference type="STRING" id="37916.MCHLDSM_06867"/>
<keyword evidence="2" id="KW-1133">Transmembrane helix</keyword>
<evidence type="ECO:0000313" key="3">
    <source>
        <dbReference type="EMBL" id="KMO67615.1"/>
    </source>
</evidence>
<feature type="transmembrane region" description="Helical" evidence="2">
    <location>
        <begin position="87"/>
        <end position="109"/>
    </location>
</feature>
<dbReference type="Proteomes" id="UP000036513">
    <property type="component" value="Unassembled WGS sequence"/>
</dbReference>
<comment type="caution">
    <text evidence="3">The sequence shown here is derived from an EMBL/GenBank/DDBJ whole genome shotgun (WGS) entry which is preliminary data.</text>
</comment>
<gene>
    <name evidence="3" type="ORF">MCHLDSM_06867</name>
</gene>
<dbReference type="PATRIC" id="fig|37916.4.peg.6883"/>
<reference evidence="3 4" key="1">
    <citation type="journal article" date="2015" name="Genome Biol. Evol.">
        <title>Characterization of Three Mycobacterium spp. with Potential Use in Bioremediation by Genome Sequencing and Comparative Genomics.</title>
        <authorList>
            <person name="Das S."/>
            <person name="Pettersson B.M."/>
            <person name="Behra P.R."/>
            <person name="Ramesh M."/>
            <person name="Dasgupta S."/>
            <person name="Bhattacharya A."/>
            <person name="Kirsebom L.A."/>
        </authorList>
    </citation>
    <scope>NUCLEOTIDE SEQUENCE [LARGE SCALE GENOMIC DNA]</scope>
    <source>
        <strain evidence="3 4">DSM 43826</strain>
    </source>
</reference>
<evidence type="ECO:0000256" key="2">
    <source>
        <dbReference type="SAM" id="Phobius"/>
    </source>
</evidence>
<dbReference type="EMBL" id="JYNL01000069">
    <property type="protein sequence ID" value="KMO67615.1"/>
    <property type="molecule type" value="Genomic_DNA"/>
</dbReference>
<feature type="transmembrane region" description="Helical" evidence="2">
    <location>
        <begin position="116"/>
        <end position="135"/>
    </location>
</feature>
<feature type="compositionally biased region" description="Low complexity" evidence="1">
    <location>
        <begin position="257"/>
        <end position="289"/>
    </location>
</feature>
<keyword evidence="2" id="KW-0812">Transmembrane</keyword>